<evidence type="ECO:0000256" key="2">
    <source>
        <dbReference type="ARBA" id="ARBA00012438"/>
    </source>
</evidence>
<proteinExistence type="predicted"/>
<keyword evidence="9" id="KW-1133">Transmembrane helix</keyword>
<dbReference type="InterPro" id="IPR005467">
    <property type="entry name" value="His_kinase_dom"/>
</dbReference>
<dbReference type="PRINTS" id="PR00344">
    <property type="entry name" value="BCTRLSENSOR"/>
</dbReference>
<dbReference type="InterPro" id="IPR036890">
    <property type="entry name" value="HATPase_C_sf"/>
</dbReference>
<dbReference type="EMBL" id="JANCLT010000008">
    <property type="protein sequence ID" value="MCP8969872.1"/>
    <property type="molecule type" value="Genomic_DNA"/>
</dbReference>
<feature type="transmembrane region" description="Helical" evidence="9">
    <location>
        <begin position="108"/>
        <end position="126"/>
    </location>
</feature>
<feature type="transmembrane region" description="Helical" evidence="9">
    <location>
        <begin position="86"/>
        <end position="103"/>
    </location>
</feature>
<dbReference type="InterPro" id="IPR004358">
    <property type="entry name" value="Sig_transdc_His_kin-like_C"/>
</dbReference>
<feature type="transmembrane region" description="Helical" evidence="9">
    <location>
        <begin position="63"/>
        <end position="80"/>
    </location>
</feature>
<accession>A0AA41X6T3</accession>
<keyword evidence="4" id="KW-0808">Transferase</keyword>
<comment type="caution">
    <text evidence="11">The sequence shown here is derived from an EMBL/GenBank/DDBJ whole genome shotgun (WGS) entry which is preliminary data.</text>
</comment>
<dbReference type="Gene3D" id="3.30.565.10">
    <property type="entry name" value="Histidine kinase-like ATPase, C-terminal domain"/>
    <property type="match status" value="1"/>
</dbReference>
<dbReference type="Pfam" id="PF00512">
    <property type="entry name" value="HisKA"/>
    <property type="match status" value="1"/>
</dbReference>
<dbReference type="InterPro" id="IPR036097">
    <property type="entry name" value="HisK_dim/P_sf"/>
</dbReference>
<gene>
    <name evidence="11" type="ORF">NK662_15200</name>
</gene>
<protein>
    <recommendedName>
        <fullName evidence="2">histidine kinase</fullName>
        <ecNumber evidence="2">2.7.13.3</ecNumber>
    </recommendedName>
</protein>
<keyword evidence="9" id="KW-0472">Membrane</keyword>
<keyword evidence="12" id="KW-1185">Reference proteome</keyword>
<feature type="transmembrane region" description="Helical" evidence="9">
    <location>
        <begin position="146"/>
        <end position="163"/>
    </location>
</feature>
<keyword evidence="3" id="KW-0597">Phosphoprotein</keyword>
<name>A0AA41X6T3_9BACI</name>
<evidence type="ECO:0000256" key="5">
    <source>
        <dbReference type="ARBA" id="ARBA00022741"/>
    </source>
</evidence>
<evidence type="ECO:0000256" key="4">
    <source>
        <dbReference type="ARBA" id="ARBA00022679"/>
    </source>
</evidence>
<dbReference type="SMART" id="SM00387">
    <property type="entry name" value="HATPase_c"/>
    <property type="match status" value="1"/>
</dbReference>
<evidence type="ECO:0000256" key="6">
    <source>
        <dbReference type="ARBA" id="ARBA00022777"/>
    </source>
</evidence>
<organism evidence="11 12">
    <name type="scientific">Ectobacillus ponti</name>
    <dbReference type="NCBI Taxonomy" id="2961894"/>
    <lineage>
        <taxon>Bacteria</taxon>
        <taxon>Bacillati</taxon>
        <taxon>Bacillota</taxon>
        <taxon>Bacilli</taxon>
        <taxon>Bacillales</taxon>
        <taxon>Bacillaceae</taxon>
        <taxon>Ectobacillus</taxon>
    </lineage>
</organism>
<dbReference type="SUPFAM" id="SSF47384">
    <property type="entry name" value="Homodimeric domain of signal transducing histidine kinase"/>
    <property type="match status" value="1"/>
</dbReference>
<dbReference type="PROSITE" id="PS50109">
    <property type="entry name" value="HIS_KIN"/>
    <property type="match status" value="1"/>
</dbReference>
<evidence type="ECO:0000313" key="11">
    <source>
        <dbReference type="EMBL" id="MCP8969872.1"/>
    </source>
</evidence>
<keyword evidence="6 11" id="KW-0418">Kinase</keyword>
<evidence type="ECO:0000256" key="3">
    <source>
        <dbReference type="ARBA" id="ARBA00022553"/>
    </source>
</evidence>
<dbReference type="PANTHER" id="PTHR43065:SF46">
    <property type="entry name" value="C4-DICARBOXYLATE TRANSPORT SENSOR PROTEIN DCTB"/>
    <property type="match status" value="1"/>
</dbReference>
<sequence length="402" mass="45167">MREFDSLLDRNMYRVIMAIVIVLMIAGVIIGNEWGIQLLVHSLFVSAVSLLIVLFLRQGTNRIKCALIFTATIYFYVLFFLYPKTASTLVLLTCAPILAILFFHRRMFYTLFSVNALFLAGLFMYLYMKDSNNLHDYLRLDMAGNILNIITIQVIIFFVFYLTSKRIERLSVYYQEIQKAERLRTAGQLAAAVAHEIRNPITVVSGFLQMYQQDQEIPVHVRQNFQLMQGELGMAEHVIQDFLSLAKPRSEQADCIHVQDTLHSVIDLLSSYALMNSVSIVLDAEGDDRIACSAVEFKQVMVNLLKNAIEAIGHDGTIFVSVEQRAGAVGISIQDTGAGMTEEELLQIGTPFYSLKSKGTGLGLMICYNIMEKCGGSLKFASKKREGTMVELTFPVCCNHSA</sequence>
<evidence type="ECO:0000256" key="7">
    <source>
        <dbReference type="ARBA" id="ARBA00022840"/>
    </source>
</evidence>
<evidence type="ECO:0000256" key="1">
    <source>
        <dbReference type="ARBA" id="ARBA00000085"/>
    </source>
</evidence>
<dbReference type="GO" id="GO:0000155">
    <property type="term" value="F:phosphorelay sensor kinase activity"/>
    <property type="evidence" value="ECO:0007669"/>
    <property type="project" value="InterPro"/>
</dbReference>
<dbReference type="InterPro" id="IPR003661">
    <property type="entry name" value="HisK_dim/P_dom"/>
</dbReference>
<dbReference type="SUPFAM" id="SSF55874">
    <property type="entry name" value="ATPase domain of HSP90 chaperone/DNA topoisomerase II/histidine kinase"/>
    <property type="match status" value="1"/>
</dbReference>
<comment type="catalytic activity">
    <reaction evidence="1">
        <text>ATP + protein L-histidine = ADP + protein N-phospho-L-histidine.</text>
        <dbReference type="EC" id="2.7.13.3"/>
    </reaction>
</comment>
<evidence type="ECO:0000259" key="10">
    <source>
        <dbReference type="PROSITE" id="PS50109"/>
    </source>
</evidence>
<reference evidence="11" key="1">
    <citation type="submission" date="2022-07" db="EMBL/GenBank/DDBJ databases">
        <authorList>
            <person name="Li W.-J."/>
            <person name="Deng Q.-Q."/>
        </authorList>
    </citation>
    <scope>NUCLEOTIDE SEQUENCE</scope>
    <source>
        <strain evidence="11">SYSU M60031</strain>
    </source>
</reference>
<dbReference type="AlphaFoldDB" id="A0AA41X6T3"/>
<feature type="transmembrane region" description="Helical" evidence="9">
    <location>
        <begin position="36"/>
        <end position="56"/>
    </location>
</feature>
<keyword evidence="9" id="KW-0812">Transmembrane</keyword>
<evidence type="ECO:0000256" key="9">
    <source>
        <dbReference type="SAM" id="Phobius"/>
    </source>
</evidence>
<dbReference type="InterPro" id="IPR003594">
    <property type="entry name" value="HATPase_dom"/>
</dbReference>
<keyword evidence="8" id="KW-0902">Two-component regulatory system</keyword>
<evidence type="ECO:0000256" key="8">
    <source>
        <dbReference type="ARBA" id="ARBA00023012"/>
    </source>
</evidence>
<dbReference type="EC" id="2.7.13.3" evidence="2"/>
<keyword evidence="7" id="KW-0067">ATP-binding</keyword>
<feature type="domain" description="Histidine kinase" evidence="10">
    <location>
        <begin position="192"/>
        <end position="398"/>
    </location>
</feature>
<dbReference type="CDD" id="cd00082">
    <property type="entry name" value="HisKA"/>
    <property type="match status" value="1"/>
</dbReference>
<dbReference type="RefSeq" id="WP_254759792.1">
    <property type="nucleotide sequence ID" value="NZ_JANCLT010000008.1"/>
</dbReference>
<keyword evidence="5" id="KW-0547">Nucleotide-binding</keyword>
<dbReference type="Pfam" id="PF02518">
    <property type="entry name" value="HATPase_c"/>
    <property type="match status" value="1"/>
</dbReference>
<evidence type="ECO:0000313" key="12">
    <source>
        <dbReference type="Proteomes" id="UP001156102"/>
    </source>
</evidence>
<dbReference type="GO" id="GO:0005524">
    <property type="term" value="F:ATP binding"/>
    <property type="evidence" value="ECO:0007669"/>
    <property type="project" value="UniProtKB-KW"/>
</dbReference>
<dbReference type="SMART" id="SM00388">
    <property type="entry name" value="HisKA"/>
    <property type="match status" value="1"/>
</dbReference>
<dbReference type="Proteomes" id="UP001156102">
    <property type="component" value="Unassembled WGS sequence"/>
</dbReference>
<dbReference type="Gene3D" id="1.10.287.130">
    <property type="match status" value="1"/>
</dbReference>
<feature type="transmembrane region" description="Helical" evidence="9">
    <location>
        <begin position="12"/>
        <end position="30"/>
    </location>
</feature>
<dbReference type="PANTHER" id="PTHR43065">
    <property type="entry name" value="SENSOR HISTIDINE KINASE"/>
    <property type="match status" value="1"/>
</dbReference>